<dbReference type="EMBL" id="BART01039388">
    <property type="protein sequence ID" value="GAH13472.1"/>
    <property type="molecule type" value="Genomic_DNA"/>
</dbReference>
<keyword evidence="2" id="KW-0846">Cobalamin</keyword>
<evidence type="ECO:0000313" key="6">
    <source>
        <dbReference type="EMBL" id="GAH13472.1"/>
    </source>
</evidence>
<evidence type="ECO:0000256" key="4">
    <source>
        <dbReference type="ARBA" id="ARBA00023285"/>
    </source>
</evidence>
<comment type="cofactor">
    <cofactor evidence="1">
        <name>adenosylcob(III)alamin</name>
        <dbReference type="ChEBI" id="CHEBI:18408"/>
    </cofactor>
</comment>
<dbReference type="InterPro" id="IPR050862">
    <property type="entry name" value="RdRp_reductase_class-2"/>
</dbReference>
<keyword evidence="3" id="KW-0560">Oxidoreductase</keyword>
<comment type="caution">
    <text evidence="6">The sequence shown here is derived from an EMBL/GenBank/DDBJ whole genome shotgun (WGS) entry which is preliminary data.</text>
</comment>
<feature type="non-terminal residue" evidence="6">
    <location>
        <position position="1"/>
    </location>
</feature>
<dbReference type="PANTHER" id="PTHR43371">
    <property type="entry name" value="VITAMIN B12-DEPENDENT RIBONUCLEOTIDE REDUCTASE"/>
    <property type="match status" value="1"/>
</dbReference>
<feature type="domain" description="Ribonucleotide reductase large subunit C-terminal" evidence="5">
    <location>
        <begin position="2"/>
        <end position="84"/>
    </location>
</feature>
<keyword evidence="4" id="KW-0170">Cobalt</keyword>
<dbReference type="GO" id="GO:0004748">
    <property type="term" value="F:ribonucleoside-diphosphate reductase activity, thioredoxin disulfide as acceptor"/>
    <property type="evidence" value="ECO:0007669"/>
    <property type="project" value="TreeGrafter"/>
</dbReference>
<dbReference type="PANTHER" id="PTHR43371:SF1">
    <property type="entry name" value="RIBONUCLEOSIDE-DIPHOSPHATE REDUCTASE"/>
    <property type="match status" value="1"/>
</dbReference>
<gene>
    <name evidence="6" type="ORF">S01H4_64768</name>
</gene>
<accession>X1D015</accession>
<reference evidence="6" key="1">
    <citation type="journal article" date="2014" name="Front. Microbiol.">
        <title>High frequency of phylogenetically diverse reductive dehalogenase-homologous genes in deep subseafloor sedimentary metagenomes.</title>
        <authorList>
            <person name="Kawai M."/>
            <person name="Futagami T."/>
            <person name="Toyoda A."/>
            <person name="Takaki Y."/>
            <person name="Nishi S."/>
            <person name="Hori S."/>
            <person name="Arai W."/>
            <person name="Tsubouchi T."/>
            <person name="Morono Y."/>
            <person name="Uchiyama I."/>
            <person name="Ito T."/>
            <person name="Fujiyama A."/>
            <person name="Inagaki F."/>
            <person name="Takami H."/>
        </authorList>
    </citation>
    <scope>NUCLEOTIDE SEQUENCE</scope>
    <source>
        <strain evidence="6">Expedition CK06-06</strain>
    </source>
</reference>
<protein>
    <recommendedName>
        <fullName evidence="5">Ribonucleotide reductase large subunit C-terminal domain-containing protein</fullName>
    </recommendedName>
</protein>
<dbReference type="Pfam" id="PF02867">
    <property type="entry name" value="Ribonuc_red_lgC"/>
    <property type="match status" value="1"/>
</dbReference>
<dbReference type="SUPFAM" id="SSF51998">
    <property type="entry name" value="PFL-like glycyl radical enzymes"/>
    <property type="match status" value="1"/>
</dbReference>
<dbReference type="AlphaFoldDB" id="X1D015"/>
<evidence type="ECO:0000256" key="3">
    <source>
        <dbReference type="ARBA" id="ARBA00023002"/>
    </source>
</evidence>
<name>X1D015_9ZZZZ</name>
<evidence type="ECO:0000256" key="2">
    <source>
        <dbReference type="ARBA" id="ARBA00022628"/>
    </source>
</evidence>
<organism evidence="6">
    <name type="scientific">marine sediment metagenome</name>
    <dbReference type="NCBI Taxonomy" id="412755"/>
    <lineage>
        <taxon>unclassified sequences</taxon>
        <taxon>metagenomes</taxon>
        <taxon>ecological metagenomes</taxon>
    </lineage>
</organism>
<sequence length="94" mass="10680">GLQYHDNINRWHTCPNSGPINASNPCSEYMFIDNSACNLASLNLMKFRKDDGTFDVESFKRAVRIFIIAQEILVDNGSYPEELITLNSHLLMLS</sequence>
<dbReference type="Gene3D" id="3.20.70.20">
    <property type="match status" value="1"/>
</dbReference>
<evidence type="ECO:0000256" key="1">
    <source>
        <dbReference type="ARBA" id="ARBA00001922"/>
    </source>
</evidence>
<dbReference type="GO" id="GO:0031419">
    <property type="term" value="F:cobalamin binding"/>
    <property type="evidence" value="ECO:0007669"/>
    <property type="project" value="UniProtKB-KW"/>
</dbReference>
<evidence type="ECO:0000259" key="5">
    <source>
        <dbReference type="Pfam" id="PF02867"/>
    </source>
</evidence>
<proteinExistence type="predicted"/>
<dbReference type="InterPro" id="IPR000788">
    <property type="entry name" value="RNR_lg_C"/>
</dbReference>